<feature type="compositionally biased region" description="Low complexity" evidence="13">
    <location>
        <begin position="142"/>
        <end position="151"/>
    </location>
</feature>
<reference evidence="15" key="2">
    <citation type="submission" date="2023-05" db="EMBL/GenBank/DDBJ databases">
        <authorList>
            <consortium name="Lawrence Berkeley National Laboratory"/>
            <person name="Steindorff A."/>
            <person name="Hensen N."/>
            <person name="Bonometti L."/>
            <person name="Westerberg I."/>
            <person name="Brannstrom I.O."/>
            <person name="Guillou S."/>
            <person name="Cros-Aarteil S."/>
            <person name="Calhoun S."/>
            <person name="Haridas S."/>
            <person name="Kuo A."/>
            <person name="Mondo S."/>
            <person name="Pangilinan J."/>
            <person name="Riley R."/>
            <person name="Labutti K."/>
            <person name="Andreopoulos B."/>
            <person name="Lipzen A."/>
            <person name="Chen C."/>
            <person name="Yanf M."/>
            <person name="Daum C."/>
            <person name="Ng V."/>
            <person name="Clum A."/>
            <person name="Ohm R."/>
            <person name="Martin F."/>
            <person name="Silar P."/>
            <person name="Natvig D."/>
            <person name="Lalanne C."/>
            <person name="Gautier V."/>
            <person name="Ament-Velasquez S.L."/>
            <person name="Kruys A."/>
            <person name="Hutchinson M.I."/>
            <person name="Powell A.J."/>
            <person name="Barry K."/>
            <person name="Miller A.N."/>
            <person name="Grigoriev I.V."/>
            <person name="Debuchy R."/>
            <person name="Gladieux P."/>
            <person name="Thoren M.H."/>
            <person name="Johannesson H."/>
        </authorList>
    </citation>
    <scope>NUCLEOTIDE SEQUENCE</scope>
    <source>
        <strain evidence="15">CBS 141.50</strain>
    </source>
</reference>
<dbReference type="SUPFAM" id="SSF57667">
    <property type="entry name" value="beta-beta-alpha zinc fingers"/>
    <property type="match status" value="2"/>
</dbReference>
<feature type="compositionally biased region" description="Basic and acidic residues" evidence="13">
    <location>
        <begin position="89"/>
        <end position="128"/>
    </location>
</feature>
<feature type="compositionally biased region" description="Low complexity" evidence="13">
    <location>
        <begin position="653"/>
        <end position="665"/>
    </location>
</feature>
<keyword evidence="4" id="KW-0479">Metal-binding</keyword>
<keyword evidence="3" id="KW-1017">Isopeptide bond</keyword>
<keyword evidence="6 11" id="KW-0863">Zinc-finger</keyword>
<feature type="compositionally biased region" description="Low complexity" evidence="13">
    <location>
        <begin position="438"/>
        <end position="455"/>
    </location>
</feature>
<comment type="caution">
    <text evidence="15">The sequence shown here is derived from an EMBL/GenBank/DDBJ whole genome shotgun (WGS) entry which is preliminary data.</text>
</comment>
<evidence type="ECO:0000313" key="15">
    <source>
        <dbReference type="EMBL" id="KAK4142144.1"/>
    </source>
</evidence>
<sequence>MASERGPTATEAVRGPSTSTVPQTNTPFGGVAELARSKSLKRPRDTTPTSQDSLVSAGDISPSKIARLVGFARQSHPTATGGIEDDDGAHDGGHSEHQSLSRLDQHDGLPRSDDMMHHTADDADRPPHDAPPSDNGHSDIEAAAAAAAARALSSVTIPTGHVPEDDLHEVSPTSGASLDDGDGDGHVVDSPSAMDVDSRHDDGLYAPQPDAPMEDKAGGSSLSYPGAMPAPGHPQRMMSMPTGGPQTPGGSDLAPRSPGSNKKHKCPYCETEFTRHHNLKSHLLTHSQEKPYVCQSCQMRFRRLHDLKRHSKLHTGEKPHVCPSCDRKFARGDALARHSKGAGGCAGRRQTLVGPMGLKDGYDGMADSSGMSVDLYDGGADMSEDDRRRLSMPSIKPHHVGSQDGYGGAHSSTYPPAAGQRQNAPGGLYPPNVDRGAPSTNTSPSMPSSHTPQTSISSVPLSAGSSTMYSQSGMTESPKPLSPGLVHGAGQSRTGTEAQPHGAPGLSLPSHGMSPAAKKAWLSQYPPTDRDAIQGTTPSTNNNNNAATAGHHSAGRGRSQQPPAPQHAVPPPASTSGGGEPNNFGQSDSTIWSYFQHLEGTVKRLSGQVETEVRGKAQLLEKLNAHEQHIAALTAEVAALRQHLTPPPLSSDQQQQQQQHHQQQQQHHHHPGAHEGDDGSAGDSSDAATAAAVASAAAAATAAATEAAVSPQ</sequence>
<feature type="compositionally biased region" description="Pro residues" evidence="13">
    <location>
        <begin position="562"/>
        <end position="573"/>
    </location>
</feature>
<dbReference type="InterPro" id="IPR036236">
    <property type="entry name" value="Znf_C2H2_sf"/>
</dbReference>
<feature type="compositionally biased region" description="Low complexity" evidence="13">
    <location>
        <begin position="539"/>
        <end position="552"/>
    </location>
</feature>
<evidence type="ECO:0000256" key="9">
    <source>
        <dbReference type="ARBA" id="ARBA00023242"/>
    </source>
</evidence>
<dbReference type="Proteomes" id="UP001302676">
    <property type="component" value="Unassembled WGS sequence"/>
</dbReference>
<evidence type="ECO:0000256" key="2">
    <source>
        <dbReference type="ARBA" id="ARBA00004642"/>
    </source>
</evidence>
<evidence type="ECO:0000259" key="14">
    <source>
        <dbReference type="PROSITE" id="PS50157"/>
    </source>
</evidence>
<feature type="region of interest" description="Disordered" evidence="13">
    <location>
        <begin position="392"/>
        <end position="588"/>
    </location>
</feature>
<feature type="compositionally biased region" description="Low complexity" evidence="13">
    <location>
        <begin position="681"/>
        <end position="712"/>
    </location>
</feature>
<keyword evidence="12" id="KW-0175">Coiled coil</keyword>
<keyword evidence="5" id="KW-0677">Repeat</keyword>
<accession>A0AAN6V095</accession>
<dbReference type="PANTHER" id="PTHR24388:SF54">
    <property type="entry name" value="PROTEIN ESCARGOT"/>
    <property type="match status" value="1"/>
</dbReference>
<feature type="region of interest" description="Disordered" evidence="13">
    <location>
        <begin position="1"/>
        <end position="263"/>
    </location>
</feature>
<dbReference type="AlphaFoldDB" id="A0AAN6V095"/>
<evidence type="ECO:0000256" key="5">
    <source>
        <dbReference type="ARBA" id="ARBA00022737"/>
    </source>
</evidence>
<evidence type="ECO:0000256" key="12">
    <source>
        <dbReference type="SAM" id="Coils"/>
    </source>
</evidence>
<evidence type="ECO:0000256" key="6">
    <source>
        <dbReference type="ARBA" id="ARBA00022771"/>
    </source>
</evidence>
<dbReference type="InterPro" id="IPR013087">
    <property type="entry name" value="Znf_C2H2_type"/>
</dbReference>
<gene>
    <name evidence="15" type="ORF">C8A04DRAFT_30259</name>
</gene>
<keyword evidence="9" id="KW-0539">Nucleus</keyword>
<dbReference type="Pfam" id="PF00096">
    <property type="entry name" value="zf-C2H2"/>
    <property type="match status" value="1"/>
</dbReference>
<dbReference type="GO" id="GO:0005730">
    <property type="term" value="C:nucleolus"/>
    <property type="evidence" value="ECO:0007669"/>
    <property type="project" value="UniProtKB-SubCell"/>
</dbReference>
<evidence type="ECO:0000256" key="11">
    <source>
        <dbReference type="PROSITE-ProRule" id="PRU00042"/>
    </source>
</evidence>
<evidence type="ECO:0000256" key="4">
    <source>
        <dbReference type="ARBA" id="ARBA00022723"/>
    </source>
</evidence>
<comment type="subcellular location">
    <subcellularLocation>
        <location evidence="1">Nucleus</location>
        <location evidence="1">Nucleolus</location>
    </subcellularLocation>
    <subcellularLocation>
        <location evidence="2">Nucleus</location>
        <location evidence="2">Nucleoplasm</location>
    </subcellularLocation>
</comment>
<evidence type="ECO:0000313" key="16">
    <source>
        <dbReference type="Proteomes" id="UP001302676"/>
    </source>
</evidence>
<dbReference type="PROSITE" id="PS50157">
    <property type="entry name" value="ZINC_FINGER_C2H2_2"/>
    <property type="match status" value="2"/>
</dbReference>
<evidence type="ECO:0000256" key="13">
    <source>
        <dbReference type="SAM" id="MobiDB-lite"/>
    </source>
</evidence>
<feature type="coiled-coil region" evidence="12">
    <location>
        <begin position="616"/>
        <end position="643"/>
    </location>
</feature>
<dbReference type="GeneID" id="87817928"/>
<dbReference type="GO" id="GO:0000981">
    <property type="term" value="F:DNA-binding transcription factor activity, RNA polymerase II-specific"/>
    <property type="evidence" value="ECO:0007669"/>
    <property type="project" value="TreeGrafter"/>
</dbReference>
<dbReference type="RefSeq" id="XP_062635515.1">
    <property type="nucleotide sequence ID" value="XM_062781315.1"/>
</dbReference>
<dbReference type="SMART" id="SM00355">
    <property type="entry name" value="ZnF_C2H2"/>
    <property type="match status" value="3"/>
</dbReference>
<feature type="region of interest" description="Disordered" evidence="13">
    <location>
        <begin position="645"/>
        <end position="712"/>
    </location>
</feature>
<dbReference type="PROSITE" id="PS00028">
    <property type="entry name" value="ZINC_FINGER_C2H2_1"/>
    <property type="match status" value="2"/>
</dbReference>
<evidence type="ECO:0000256" key="10">
    <source>
        <dbReference type="ARBA" id="ARBA00069242"/>
    </source>
</evidence>
<name>A0AAN6V095_9PEZI</name>
<feature type="domain" description="C2H2-type" evidence="14">
    <location>
        <begin position="292"/>
        <end position="319"/>
    </location>
</feature>
<reference evidence="15" key="1">
    <citation type="journal article" date="2023" name="Mol. Phylogenet. Evol.">
        <title>Genome-scale phylogeny and comparative genomics of the fungal order Sordariales.</title>
        <authorList>
            <person name="Hensen N."/>
            <person name="Bonometti L."/>
            <person name="Westerberg I."/>
            <person name="Brannstrom I.O."/>
            <person name="Guillou S."/>
            <person name="Cros-Aarteil S."/>
            <person name="Calhoun S."/>
            <person name="Haridas S."/>
            <person name="Kuo A."/>
            <person name="Mondo S."/>
            <person name="Pangilinan J."/>
            <person name="Riley R."/>
            <person name="LaButti K."/>
            <person name="Andreopoulos B."/>
            <person name="Lipzen A."/>
            <person name="Chen C."/>
            <person name="Yan M."/>
            <person name="Daum C."/>
            <person name="Ng V."/>
            <person name="Clum A."/>
            <person name="Steindorff A."/>
            <person name="Ohm R.A."/>
            <person name="Martin F."/>
            <person name="Silar P."/>
            <person name="Natvig D.O."/>
            <person name="Lalanne C."/>
            <person name="Gautier V."/>
            <person name="Ament-Velasquez S.L."/>
            <person name="Kruys A."/>
            <person name="Hutchinson M.I."/>
            <person name="Powell A.J."/>
            <person name="Barry K."/>
            <person name="Miller A.N."/>
            <person name="Grigoriev I.V."/>
            <person name="Debuchy R."/>
            <person name="Gladieux P."/>
            <person name="Hiltunen Thoren M."/>
            <person name="Johannesson H."/>
        </authorList>
    </citation>
    <scope>NUCLEOTIDE SEQUENCE</scope>
    <source>
        <strain evidence="15">CBS 141.50</strain>
    </source>
</reference>
<dbReference type="Gene3D" id="3.30.160.60">
    <property type="entry name" value="Classic Zinc Finger"/>
    <property type="match status" value="3"/>
</dbReference>
<feature type="domain" description="C2H2-type" evidence="14">
    <location>
        <begin position="264"/>
        <end position="291"/>
    </location>
</feature>
<evidence type="ECO:0000256" key="8">
    <source>
        <dbReference type="ARBA" id="ARBA00022843"/>
    </source>
</evidence>
<feature type="compositionally biased region" description="Polar residues" evidence="13">
    <location>
        <begin position="16"/>
        <end position="27"/>
    </location>
</feature>
<protein>
    <recommendedName>
        <fullName evidence="10">Wilms tumor protein homolog</fullName>
    </recommendedName>
</protein>
<proteinExistence type="predicted"/>
<dbReference type="GO" id="GO:0000978">
    <property type="term" value="F:RNA polymerase II cis-regulatory region sequence-specific DNA binding"/>
    <property type="evidence" value="ECO:0007669"/>
    <property type="project" value="TreeGrafter"/>
</dbReference>
<keyword evidence="16" id="KW-1185">Reference proteome</keyword>
<organism evidence="15 16">
    <name type="scientific">Dichotomopilus funicola</name>
    <dbReference type="NCBI Taxonomy" id="1934379"/>
    <lineage>
        <taxon>Eukaryota</taxon>
        <taxon>Fungi</taxon>
        <taxon>Dikarya</taxon>
        <taxon>Ascomycota</taxon>
        <taxon>Pezizomycotina</taxon>
        <taxon>Sordariomycetes</taxon>
        <taxon>Sordariomycetidae</taxon>
        <taxon>Sordariales</taxon>
        <taxon>Chaetomiaceae</taxon>
        <taxon>Dichotomopilus</taxon>
    </lineage>
</organism>
<dbReference type="FunFam" id="3.30.160.60:FF:000063">
    <property type="entry name" value="Wilms tumor 1-KTS isoform"/>
    <property type="match status" value="1"/>
</dbReference>
<feature type="compositionally biased region" description="Polar residues" evidence="13">
    <location>
        <begin position="456"/>
        <end position="475"/>
    </location>
</feature>
<keyword evidence="8" id="KW-0832">Ubl conjugation</keyword>
<dbReference type="EMBL" id="MU853601">
    <property type="protein sequence ID" value="KAK4142144.1"/>
    <property type="molecule type" value="Genomic_DNA"/>
</dbReference>
<keyword evidence="7" id="KW-0862">Zinc</keyword>
<evidence type="ECO:0000256" key="1">
    <source>
        <dbReference type="ARBA" id="ARBA00004604"/>
    </source>
</evidence>
<evidence type="ECO:0000256" key="7">
    <source>
        <dbReference type="ARBA" id="ARBA00022833"/>
    </source>
</evidence>
<dbReference type="InterPro" id="IPR050527">
    <property type="entry name" value="Snail/Krueppel_Znf"/>
</dbReference>
<dbReference type="GO" id="GO:0005654">
    <property type="term" value="C:nucleoplasm"/>
    <property type="evidence" value="ECO:0007669"/>
    <property type="project" value="UniProtKB-SubCell"/>
</dbReference>
<evidence type="ECO:0000256" key="3">
    <source>
        <dbReference type="ARBA" id="ARBA00022499"/>
    </source>
</evidence>
<dbReference type="PANTHER" id="PTHR24388">
    <property type="entry name" value="ZINC FINGER PROTEIN"/>
    <property type="match status" value="1"/>
</dbReference>
<dbReference type="GO" id="GO:0008270">
    <property type="term" value="F:zinc ion binding"/>
    <property type="evidence" value="ECO:0007669"/>
    <property type="project" value="UniProtKB-KW"/>
</dbReference>